<dbReference type="GO" id="GO:0032993">
    <property type="term" value="C:protein-DNA complex"/>
    <property type="evidence" value="ECO:0007669"/>
    <property type="project" value="TreeGrafter"/>
</dbReference>
<evidence type="ECO:0000313" key="6">
    <source>
        <dbReference type="EMBL" id="HIU14344.1"/>
    </source>
</evidence>
<protein>
    <submittedName>
        <fullName evidence="6">LysR family transcriptional regulator</fullName>
    </submittedName>
</protein>
<keyword evidence="4" id="KW-0804">Transcription</keyword>
<feature type="domain" description="HTH lysR-type" evidence="5">
    <location>
        <begin position="5"/>
        <end position="40"/>
    </location>
</feature>
<dbReference type="PROSITE" id="PS50931">
    <property type="entry name" value="HTH_LYSR"/>
    <property type="match status" value="1"/>
</dbReference>
<dbReference type="PANTHER" id="PTHR30346">
    <property type="entry name" value="TRANSCRIPTIONAL DUAL REGULATOR HCAR-RELATED"/>
    <property type="match status" value="1"/>
</dbReference>
<gene>
    <name evidence="6" type="ORF">IAD15_09790</name>
</gene>
<evidence type="ECO:0000256" key="3">
    <source>
        <dbReference type="ARBA" id="ARBA00023125"/>
    </source>
</evidence>
<reference evidence="6" key="1">
    <citation type="submission" date="2020-10" db="EMBL/GenBank/DDBJ databases">
        <authorList>
            <person name="Gilroy R."/>
        </authorList>
    </citation>
    <scope>NUCLEOTIDE SEQUENCE</scope>
    <source>
        <strain evidence="6">CHK195-11698</strain>
    </source>
</reference>
<keyword evidence="3" id="KW-0238">DNA-binding</keyword>
<dbReference type="PANTHER" id="PTHR30346:SF0">
    <property type="entry name" value="HCA OPERON TRANSCRIPTIONAL ACTIVATOR HCAR"/>
    <property type="match status" value="1"/>
</dbReference>
<dbReference type="InterPro" id="IPR036390">
    <property type="entry name" value="WH_DNA-bd_sf"/>
</dbReference>
<dbReference type="InterPro" id="IPR000847">
    <property type="entry name" value="LysR_HTH_N"/>
</dbReference>
<dbReference type="FunFam" id="1.10.10.10:FF:000001">
    <property type="entry name" value="LysR family transcriptional regulator"/>
    <property type="match status" value="1"/>
</dbReference>
<keyword evidence="2" id="KW-0805">Transcription regulation</keyword>
<dbReference type="EMBL" id="DVMJ01000084">
    <property type="protein sequence ID" value="HIU14344.1"/>
    <property type="molecule type" value="Genomic_DNA"/>
</dbReference>
<dbReference type="Pfam" id="PF00126">
    <property type="entry name" value="HTH_1"/>
    <property type="match status" value="1"/>
</dbReference>
<dbReference type="InterPro" id="IPR036388">
    <property type="entry name" value="WH-like_DNA-bd_sf"/>
</dbReference>
<name>A0A9D1HRT4_9FIRM</name>
<organism evidence="6 7">
    <name type="scientific">Candidatus Fimiplasma intestinipullorum</name>
    <dbReference type="NCBI Taxonomy" id="2840825"/>
    <lineage>
        <taxon>Bacteria</taxon>
        <taxon>Bacillati</taxon>
        <taxon>Bacillota</taxon>
        <taxon>Clostridia</taxon>
        <taxon>Eubacteriales</taxon>
        <taxon>Candidatus Fimiplasma</taxon>
    </lineage>
</organism>
<evidence type="ECO:0000259" key="5">
    <source>
        <dbReference type="PROSITE" id="PS50931"/>
    </source>
</evidence>
<proteinExistence type="inferred from homology"/>
<comment type="similarity">
    <text evidence="1">Belongs to the LysR transcriptional regulatory family.</text>
</comment>
<evidence type="ECO:0000256" key="1">
    <source>
        <dbReference type="ARBA" id="ARBA00009437"/>
    </source>
</evidence>
<dbReference type="GO" id="GO:0003677">
    <property type="term" value="F:DNA binding"/>
    <property type="evidence" value="ECO:0007669"/>
    <property type="project" value="UniProtKB-KW"/>
</dbReference>
<dbReference type="AlphaFoldDB" id="A0A9D1HRT4"/>
<evidence type="ECO:0000256" key="2">
    <source>
        <dbReference type="ARBA" id="ARBA00023015"/>
    </source>
</evidence>
<dbReference type="PRINTS" id="PR00039">
    <property type="entry name" value="HTHLYSR"/>
</dbReference>
<accession>A0A9D1HRT4</accession>
<reference evidence="6" key="2">
    <citation type="journal article" date="2021" name="PeerJ">
        <title>Extensive microbial diversity within the chicken gut microbiome revealed by metagenomics and culture.</title>
        <authorList>
            <person name="Gilroy R."/>
            <person name="Ravi A."/>
            <person name="Getino M."/>
            <person name="Pursley I."/>
            <person name="Horton D.L."/>
            <person name="Alikhan N.F."/>
            <person name="Baker D."/>
            <person name="Gharbi K."/>
            <person name="Hall N."/>
            <person name="Watson M."/>
            <person name="Adriaenssens E.M."/>
            <person name="Foster-Nyarko E."/>
            <person name="Jarju S."/>
            <person name="Secka A."/>
            <person name="Antonio M."/>
            <person name="Oren A."/>
            <person name="Chaudhuri R.R."/>
            <person name="La Ragione R."/>
            <person name="Hildebrand F."/>
            <person name="Pallen M.J."/>
        </authorList>
    </citation>
    <scope>NUCLEOTIDE SEQUENCE</scope>
    <source>
        <strain evidence="6">CHK195-11698</strain>
    </source>
</reference>
<dbReference type="GO" id="GO:0003700">
    <property type="term" value="F:DNA-binding transcription factor activity"/>
    <property type="evidence" value="ECO:0007669"/>
    <property type="project" value="InterPro"/>
</dbReference>
<evidence type="ECO:0000313" key="7">
    <source>
        <dbReference type="Proteomes" id="UP000824175"/>
    </source>
</evidence>
<dbReference type="Gene3D" id="1.10.10.10">
    <property type="entry name" value="Winged helix-like DNA-binding domain superfamily/Winged helix DNA-binding domain"/>
    <property type="match status" value="1"/>
</dbReference>
<sequence>MDPPRQLHVTQPAVTQQIQSLEKELNVKLFIRTTRTVRLTEEGKVFLNDARQLVAISNRAKKRFENTNGSEI</sequence>
<dbReference type="Proteomes" id="UP000824175">
    <property type="component" value="Unassembled WGS sequence"/>
</dbReference>
<comment type="caution">
    <text evidence="6">The sequence shown here is derived from an EMBL/GenBank/DDBJ whole genome shotgun (WGS) entry which is preliminary data.</text>
</comment>
<dbReference type="SUPFAM" id="SSF46785">
    <property type="entry name" value="Winged helix' DNA-binding domain"/>
    <property type="match status" value="1"/>
</dbReference>
<evidence type="ECO:0000256" key="4">
    <source>
        <dbReference type="ARBA" id="ARBA00023163"/>
    </source>
</evidence>